<gene>
    <name evidence="9" type="ORF">NQ317_003172</name>
</gene>
<keyword evidence="2" id="KW-0479">Metal-binding</keyword>
<dbReference type="SUPFAM" id="SSF57667">
    <property type="entry name" value="beta-beta-alpha zinc fingers"/>
    <property type="match status" value="3"/>
</dbReference>
<keyword evidence="10" id="KW-1185">Reference proteome</keyword>
<dbReference type="InterPro" id="IPR013087">
    <property type="entry name" value="Znf_C2H2_type"/>
</dbReference>
<feature type="domain" description="C2H2-type" evidence="8">
    <location>
        <begin position="210"/>
        <end position="238"/>
    </location>
</feature>
<evidence type="ECO:0000313" key="10">
    <source>
        <dbReference type="Proteomes" id="UP001162164"/>
    </source>
</evidence>
<evidence type="ECO:0000256" key="4">
    <source>
        <dbReference type="ARBA" id="ARBA00022771"/>
    </source>
</evidence>
<name>A0ABQ9JCL4_9CUCU</name>
<dbReference type="PANTHER" id="PTHR24394">
    <property type="entry name" value="ZINC FINGER PROTEIN"/>
    <property type="match status" value="1"/>
</dbReference>
<evidence type="ECO:0000256" key="6">
    <source>
        <dbReference type="ARBA" id="ARBA00023242"/>
    </source>
</evidence>
<evidence type="ECO:0000256" key="2">
    <source>
        <dbReference type="ARBA" id="ARBA00022723"/>
    </source>
</evidence>
<proteinExistence type="predicted"/>
<dbReference type="PANTHER" id="PTHR24394:SF29">
    <property type="entry name" value="MYONEURIN"/>
    <property type="match status" value="1"/>
</dbReference>
<feature type="domain" description="C2H2-type" evidence="8">
    <location>
        <begin position="155"/>
        <end position="182"/>
    </location>
</feature>
<evidence type="ECO:0000256" key="3">
    <source>
        <dbReference type="ARBA" id="ARBA00022737"/>
    </source>
</evidence>
<comment type="subcellular location">
    <subcellularLocation>
        <location evidence="1">Nucleus</location>
    </subcellularLocation>
</comment>
<protein>
    <recommendedName>
        <fullName evidence="8">C2H2-type domain-containing protein</fullName>
    </recommendedName>
</protein>
<organism evidence="9 10">
    <name type="scientific">Molorchus minor</name>
    <dbReference type="NCBI Taxonomy" id="1323400"/>
    <lineage>
        <taxon>Eukaryota</taxon>
        <taxon>Metazoa</taxon>
        <taxon>Ecdysozoa</taxon>
        <taxon>Arthropoda</taxon>
        <taxon>Hexapoda</taxon>
        <taxon>Insecta</taxon>
        <taxon>Pterygota</taxon>
        <taxon>Neoptera</taxon>
        <taxon>Endopterygota</taxon>
        <taxon>Coleoptera</taxon>
        <taxon>Polyphaga</taxon>
        <taxon>Cucujiformia</taxon>
        <taxon>Chrysomeloidea</taxon>
        <taxon>Cerambycidae</taxon>
        <taxon>Lamiinae</taxon>
        <taxon>Monochamini</taxon>
        <taxon>Molorchus</taxon>
    </lineage>
</organism>
<feature type="domain" description="C2H2-type" evidence="8">
    <location>
        <begin position="239"/>
        <end position="267"/>
    </location>
</feature>
<comment type="caution">
    <text evidence="9">The sequence shown here is derived from an EMBL/GenBank/DDBJ whole genome shotgun (WGS) entry which is preliminary data.</text>
</comment>
<keyword evidence="4 7" id="KW-0863">Zinc-finger</keyword>
<evidence type="ECO:0000259" key="8">
    <source>
        <dbReference type="PROSITE" id="PS50157"/>
    </source>
</evidence>
<reference evidence="9" key="1">
    <citation type="journal article" date="2023" name="Insect Mol. Biol.">
        <title>Genome sequencing provides insights into the evolution of gene families encoding plant cell wall-degrading enzymes in longhorned beetles.</title>
        <authorList>
            <person name="Shin N.R."/>
            <person name="Okamura Y."/>
            <person name="Kirsch R."/>
            <person name="Pauchet Y."/>
        </authorList>
    </citation>
    <scope>NUCLEOTIDE SEQUENCE</scope>
    <source>
        <strain evidence="9">MMC_N1</strain>
    </source>
</reference>
<dbReference type="InterPro" id="IPR036236">
    <property type="entry name" value="Znf_C2H2_sf"/>
</dbReference>
<feature type="domain" description="C2H2-type" evidence="8">
    <location>
        <begin position="269"/>
        <end position="297"/>
    </location>
</feature>
<feature type="domain" description="C2H2-type" evidence="8">
    <location>
        <begin position="94"/>
        <end position="121"/>
    </location>
</feature>
<keyword evidence="6" id="KW-0539">Nucleus</keyword>
<dbReference type="PROSITE" id="PS00028">
    <property type="entry name" value="ZINC_FINGER_C2H2_1"/>
    <property type="match status" value="6"/>
</dbReference>
<keyword evidence="5" id="KW-0862">Zinc</keyword>
<evidence type="ECO:0000256" key="1">
    <source>
        <dbReference type="ARBA" id="ARBA00004123"/>
    </source>
</evidence>
<dbReference type="SMART" id="SM00355">
    <property type="entry name" value="ZnF_C2H2"/>
    <property type="match status" value="7"/>
</dbReference>
<keyword evidence="3" id="KW-0677">Repeat</keyword>
<evidence type="ECO:0000313" key="9">
    <source>
        <dbReference type="EMBL" id="KAJ8975672.1"/>
    </source>
</evidence>
<accession>A0ABQ9JCL4</accession>
<dbReference type="PROSITE" id="PS50157">
    <property type="entry name" value="ZINC_FINGER_C2H2_2"/>
    <property type="match status" value="6"/>
</dbReference>
<sequence>MLKSSQTINSNVVMLCGYEKQDAMALFGSKIFGQFHLKEFRLSSIYLSIMENLIKVEEEAVEDVAEYVDVDQMIKDFKQEPPVNTAITESNQTFVCSQCSRKYKKLEYLQLHEYIHDPQKKCPFECNQIFDKQSFKKHMNGHIKEKMEEEKKRLAYCNICKRSFRTVRQGTLHAFVHTDERPHVCHVCGKSFKRKAGLNEHSIFHEKPKLACPKCPLKFIIQSTLKRHIKNIHEKDKQYPCKICNENFLGRKILWDHVKNQHPGHIKLRKCMHCPLVFKSPSKLAEHYKMLHKNVDEFRFVCILCGQRFFL</sequence>
<dbReference type="EMBL" id="JAPWTJ010000782">
    <property type="protein sequence ID" value="KAJ8975672.1"/>
    <property type="molecule type" value="Genomic_DNA"/>
</dbReference>
<evidence type="ECO:0000256" key="7">
    <source>
        <dbReference type="PROSITE-ProRule" id="PRU00042"/>
    </source>
</evidence>
<evidence type="ECO:0000256" key="5">
    <source>
        <dbReference type="ARBA" id="ARBA00022833"/>
    </source>
</evidence>
<feature type="domain" description="C2H2-type" evidence="8">
    <location>
        <begin position="183"/>
        <end position="210"/>
    </location>
</feature>
<dbReference type="Proteomes" id="UP001162164">
    <property type="component" value="Unassembled WGS sequence"/>
</dbReference>
<dbReference type="Pfam" id="PF00096">
    <property type="entry name" value="zf-C2H2"/>
    <property type="match status" value="3"/>
</dbReference>
<dbReference type="Gene3D" id="3.30.160.60">
    <property type="entry name" value="Classic Zinc Finger"/>
    <property type="match status" value="2"/>
</dbReference>